<dbReference type="WBParaSite" id="MCU_002053-RA">
    <property type="protein sequence ID" value="MCU_002053-RA"/>
    <property type="gene ID" value="MCU_002053"/>
</dbReference>
<dbReference type="AlphaFoldDB" id="A0A0R3UGU5"/>
<evidence type="ECO:0000313" key="4">
    <source>
        <dbReference type="WBParaSite" id="MCU_002053-RA"/>
    </source>
</evidence>
<dbReference type="InterPro" id="IPR027973">
    <property type="entry name" value="FSAF1-like"/>
</dbReference>
<feature type="region of interest" description="Disordered" evidence="1">
    <location>
        <begin position="98"/>
        <end position="146"/>
    </location>
</feature>
<organism evidence="4">
    <name type="scientific">Mesocestoides corti</name>
    <name type="common">Flatworm</name>
    <dbReference type="NCBI Taxonomy" id="53468"/>
    <lineage>
        <taxon>Eukaryota</taxon>
        <taxon>Metazoa</taxon>
        <taxon>Spiralia</taxon>
        <taxon>Lophotrochozoa</taxon>
        <taxon>Platyhelminthes</taxon>
        <taxon>Cestoda</taxon>
        <taxon>Eucestoda</taxon>
        <taxon>Cyclophyllidea</taxon>
        <taxon>Mesocestoididae</taxon>
        <taxon>Mesocestoides</taxon>
    </lineage>
</organism>
<dbReference type="EMBL" id="UXSR01005264">
    <property type="protein sequence ID" value="VDD80480.1"/>
    <property type="molecule type" value="Genomic_DNA"/>
</dbReference>
<gene>
    <name evidence="2" type="ORF">MCOS_LOCUS6483</name>
</gene>
<dbReference type="Pfam" id="PF15375">
    <property type="entry name" value="FSAF1"/>
    <property type="match status" value="1"/>
</dbReference>
<reference evidence="4" key="2">
    <citation type="submission" date="2019-11" db="UniProtKB">
        <authorList>
            <consortium name="WormBaseParasite"/>
        </authorList>
    </citation>
    <scope>IDENTIFICATION</scope>
</reference>
<reference evidence="2 3" key="1">
    <citation type="submission" date="2018-10" db="EMBL/GenBank/DDBJ databases">
        <authorList>
            <consortium name="Pathogen Informatics"/>
        </authorList>
    </citation>
    <scope>NUCLEOTIDE SEQUENCE [LARGE SCALE GENOMIC DNA]</scope>
</reference>
<feature type="compositionally biased region" description="Basic residues" evidence="1">
    <location>
        <begin position="104"/>
        <end position="126"/>
    </location>
</feature>
<feature type="compositionally biased region" description="Basic residues" evidence="1">
    <location>
        <begin position="1"/>
        <end position="10"/>
    </location>
</feature>
<keyword evidence="3" id="KW-1185">Reference proteome</keyword>
<accession>A0A0R3UGU5</accession>
<protein>
    <submittedName>
        <fullName evidence="4">40S ribosomal protein S6</fullName>
    </submittedName>
</protein>
<evidence type="ECO:0000313" key="2">
    <source>
        <dbReference type="EMBL" id="VDD80480.1"/>
    </source>
</evidence>
<feature type="region of interest" description="Disordered" evidence="1">
    <location>
        <begin position="1"/>
        <end position="21"/>
    </location>
</feature>
<dbReference type="OrthoDB" id="10067479at2759"/>
<proteinExistence type="predicted"/>
<evidence type="ECO:0000256" key="1">
    <source>
        <dbReference type="SAM" id="MobiDB-lite"/>
    </source>
</evidence>
<evidence type="ECO:0000313" key="3">
    <source>
        <dbReference type="Proteomes" id="UP000267029"/>
    </source>
</evidence>
<sequence length="146" mass="17135">MPQHKSKVAKKSRDETAVDEEEPYFVSVRDLPFDVLRQRINQSAGADRRAARKELLLKMGAKPERQPPKNYRVLMEERKQAKLAAITDYKNERFKRTVLERQLGKHSKNKKQKRKALRSEKGKKKSSSSAITRIPNRLVKKIRRKK</sequence>
<dbReference type="Proteomes" id="UP000267029">
    <property type="component" value="Unassembled WGS sequence"/>
</dbReference>
<name>A0A0R3UGU5_MESCO</name>